<dbReference type="PANTHER" id="PTHR31616">
    <property type="entry name" value="TREHALASE"/>
    <property type="match status" value="1"/>
</dbReference>
<organism evidence="3 4">
    <name type="scientific">Myceligenerans indicum</name>
    <dbReference type="NCBI Taxonomy" id="2593663"/>
    <lineage>
        <taxon>Bacteria</taxon>
        <taxon>Bacillati</taxon>
        <taxon>Actinomycetota</taxon>
        <taxon>Actinomycetes</taxon>
        <taxon>Micrococcales</taxon>
        <taxon>Promicromonosporaceae</taxon>
        <taxon>Myceligenerans</taxon>
    </lineage>
</organism>
<dbReference type="Pfam" id="PF00723">
    <property type="entry name" value="Glyco_hydro_15"/>
    <property type="match status" value="1"/>
</dbReference>
<dbReference type="GO" id="GO:0016787">
    <property type="term" value="F:hydrolase activity"/>
    <property type="evidence" value="ECO:0007669"/>
    <property type="project" value="UniProtKB-KW"/>
</dbReference>
<proteinExistence type="predicted"/>
<dbReference type="InterPro" id="IPR008928">
    <property type="entry name" value="6-hairpin_glycosidase_sf"/>
</dbReference>
<evidence type="ECO:0000259" key="1">
    <source>
        <dbReference type="Pfam" id="PF00723"/>
    </source>
</evidence>
<accession>A0ABS1LMT0</accession>
<evidence type="ECO:0000259" key="2">
    <source>
        <dbReference type="Pfam" id="PF19291"/>
    </source>
</evidence>
<keyword evidence="4" id="KW-1185">Reference proteome</keyword>
<dbReference type="InterPro" id="IPR012341">
    <property type="entry name" value="6hp_glycosidase-like_sf"/>
</dbReference>
<sequence>MNDAPNRRVEDYALIGDCHSAALVGLDGSIDWLCLPRFDSDASFAALLGGPEHGHWRIAPEAGGRARSRSYRGDTLVLETRWDTPDGSAVVLDLMPPRGEAAHVVRIVEGVRGAVPMELVLRPKFGYGEMDPWIVQDEGQVNAVSGPDAIWLRGSVPLRHDRRAARASFVVGEGQRVSFVLSHRASYLPRPDPVDADRALDETMMFWEDWIARCDYRGRWAGAVRRSLLTLKALTYAPTGGIVAAATTSLPEQIGGPRNWDYRFCWLRDATFALQALLGTGYIAEARAWREWLLRAVAGDPSKLRIMYGPDGSRSIPERELDWLPGFRDSAPVRAGNAAVGQRQLDVWGEVLDLLHHARLTGLEPTDAAWDVQRGLLDWLEGHWSEPDNSLWEMRGERRHFVYSKVMAWAGVDRGLRTIERREFGGPAGRWRALREEIRDEVLAQGFDADRGTFTQFYGSQGVDAALLLLPRVGFLAWNDPRMLGTIAAVERDLCRGEFLARYDPEADGGPDGLPGGEGAFLACSFWHADAMHATGRPREAERLFGKLLELRNDVGLLSEEYDVAAGRQLGNTPQAFSMVGLVNTARRLGGGSMDTHEGSPVG</sequence>
<dbReference type="InterPro" id="IPR011613">
    <property type="entry name" value="GH15-like"/>
</dbReference>
<evidence type="ECO:0000313" key="3">
    <source>
        <dbReference type="EMBL" id="MBL0887575.1"/>
    </source>
</evidence>
<dbReference type="InterPro" id="IPR045582">
    <property type="entry name" value="Trehalase-like_N"/>
</dbReference>
<gene>
    <name evidence="3" type="ORF">HGK34_15010</name>
</gene>
<dbReference type="Gene3D" id="1.50.10.10">
    <property type="match status" value="1"/>
</dbReference>
<dbReference type="Proteomes" id="UP000675409">
    <property type="component" value="Unassembled WGS sequence"/>
</dbReference>
<dbReference type="RefSeq" id="WP_201848818.1">
    <property type="nucleotide sequence ID" value="NZ_JABBYC010000031.1"/>
</dbReference>
<dbReference type="SUPFAM" id="SSF48208">
    <property type="entry name" value="Six-hairpin glycosidases"/>
    <property type="match status" value="1"/>
</dbReference>
<evidence type="ECO:0000313" key="4">
    <source>
        <dbReference type="Proteomes" id="UP000675409"/>
    </source>
</evidence>
<comment type="caution">
    <text evidence="3">The sequence shown here is derived from an EMBL/GenBank/DDBJ whole genome shotgun (WGS) entry which is preliminary data.</text>
</comment>
<dbReference type="Pfam" id="PF19291">
    <property type="entry name" value="TREH_N"/>
    <property type="match status" value="1"/>
</dbReference>
<feature type="domain" description="GH15-like" evidence="1">
    <location>
        <begin position="223"/>
        <end position="586"/>
    </location>
</feature>
<name>A0ABS1LMT0_9MICO</name>
<dbReference type="PANTHER" id="PTHR31616:SF0">
    <property type="entry name" value="GLUCAN 1,4-ALPHA-GLUCOSIDASE"/>
    <property type="match status" value="1"/>
</dbReference>
<reference evidence="3 4" key="1">
    <citation type="journal article" date="2021" name="Arch. Microbiol.">
        <title>Myceligenerans indicum sp. nov., an actinobacterium isolated from mangrove sediment of Sundarbans, India.</title>
        <authorList>
            <person name="Asha K."/>
            <person name="Bhadury P."/>
        </authorList>
    </citation>
    <scope>NUCLEOTIDE SEQUENCE [LARGE SCALE GENOMIC DNA]</scope>
    <source>
        <strain evidence="3 4">I2</strain>
    </source>
</reference>
<keyword evidence="3" id="KW-0378">Hydrolase</keyword>
<protein>
    <submittedName>
        <fullName evidence="3">Glycoside hydrolase family 15 protein</fullName>
    </submittedName>
</protein>
<feature type="domain" description="Trehalase-like N-terminal" evidence="2">
    <location>
        <begin position="7"/>
        <end position="170"/>
    </location>
</feature>
<dbReference type="EMBL" id="JABBYC010000031">
    <property type="protein sequence ID" value="MBL0887575.1"/>
    <property type="molecule type" value="Genomic_DNA"/>
</dbReference>